<comment type="caution">
    <text evidence="2">The sequence shown here is derived from an EMBL/GenBank/DDBJ whole genome shotgun (WGS) entry which is preliminary data.</text>
</comment>
<accession>A0A7C4YFR5</accession>
<name>A0A7C4YFR5_UNCW3</name>
<dbReference type="GO" id="GO:0016758">
    <property type="term" value="F:hexosyltransferase activity"/>
    <property type="evidence" value="ECO:0007669"/>
    <property type="project" value="UniProtKB-ARBA"/>
</dbReference>
<dbReference type="SUPFAM" id="SSF53448">
    <property type="entry name" value="Nucleotide-diphospho-sugar transferases"/>
    <property type="match status" value="1"/>
</dbReference>
<dbReference type="Gene3D" id="3.90.550.10">
    <property type="entry name" value="Spore Coat Polysaccharide Biosynthesis Protein SpsA, Chain A"/>
    <property type="match status" value="1"/>
</dbReference>
<gene>
    <name evidence="2" type="ORF">ENV67_03790</name>
</gene>
<dbReference type="EMBL" id="DTHG01000045">
    <property type="protein sequence ID" value="HGW91646.1"/>
    <property type="molecule type" value="Genomic_DNA"/>
</dbReference>
<organism evidence="2">
    <name type="scientific">candidate division WOR-3 bacterium</name>
    <dbReference type="NCBI Taxonomy" id="2052148"/>
    <lineage>
        <taxon>Bacteria</taxon>
        <taxon>Bacteria division WOR-3</taxon>
    </lineage>
</organism>
<sequence>MKENLLCSIITPTYNHESFIGDCIKSVISQTYPFWEMIIIDDGSTDNTEKIIKRFTDKRIKYIKQKNKGIWKLKETYNKGLNYSKGELIAILEGDDFWPSDKLEKQVPLFEDKEIILSWGKVAYTDIDGKILKVFPPNPYLYKNMTQTEVIKMLLYQIFIPPCTVVIRKKALLSIGGFIQPEYFPAIDYPTFLELSLLGKFHFSDSILGYWRQHSNQITKKMSVYLANGFKYAEEKFKVLPEDLKKEMNIKLYELTNSHRIMIAYSYFCEGRVLQIKGIWDKAIEDFIISFKLGNYLTKIKSLLALVSSLMRIKLS</sequence>
<keyword evidence="2" id="KW-0808">Transferase</keyword>
<protein>
    <submittedName>
        <fullName evidence="2">Glycosyltransferase</fullName>
    </submittedName>
</protein>
<evidence type="ECO:0000259" key="1">
    <source>
        <dbReference type="Pfam" id="PF00535"/>
    </source>
</evidence>
<dbReference type="InterPro" id="IPR001173">
    <property type="entry name" value="Glyco_trans_2-like"/>
</dbReference>
<evidence type="ECO:0000313" key="2">
    <source>
        <dbReference type="EMBL" id="HGW91646.1"/>
    </source>
</evidence>
<dbReference type="PANTHER" id="PTHR22916:SF3">
    <property type="entry name" value="UDP-GLCNAC:BETAGAL BETA-1,3-N-ACETYLGLUCOSAMINYLTRANSFERASE-LIKE PROTEIN 1"/>
    <property type="match status" value="1"/>
</dbReference>
<dbReference type="PANTHER" id="PTHR22916">
    <property type="entry name" value="GLYCOSYLTRANSFERASE"/>
    <property type="match status" value="1"/>
</dbReference>
<dbReference type="Pfam" id="PF00535">
    <property type="entry name" value="Glycos_transf_2"/>
    <property type="match status" value="1"/>
</dbReference>
<proteinExistence type="predicted"/>
<dbReference type="InterPro" id="IPR029044">
    <property type="entry name" value="Nucleotide-diphossugar_trans"/>
</dbReference>
<dbReference type="AlphaFoldDB" id="A0A7C4YFR5"/>
<reference evidence="2" key="1">
    <citation type="journal article" date="2020" name="mSystems">
        <title>Genome- and Community-Level Interaction Insights into Carbon Utilization and Element Cycling Functions of Hydrothermarchaeota in Hydrothermal Sediment.</title>
        <authorList>
            <person name="Zhou Z."/>
            <person name="Liu Y."/>
            <person name="Xu W."/>
            <person name="Pan J."/>
            <person name="Luo Z.H."/>
            <person name="Li M."/>
        </authorList>
    </citation>
    <scope>NUCLEOTIDE SEQUENCE [LARGE SCALE GENOMIC DNA]</scope>
    <source>
        <strain evidence="2">SpSt-780</strain>
    </source>
</reference>
<feature type="domain" description="Glycosyltransferase 2-like" evidence="1">
    <location>
        <begin position="8"/>
        <end position="151"/>
    </location>
</feature>